<dbReference type="AlphaFoldDB" id="G7LFX7"/>
<dbReference type="HOGENOM" id="CLU_1565223_0_0_1"/>
<keyword evidence="4" id="KW-1185">Reference proteome</keyword>
<reference evidence="1 4" key="1">
    <citation type="journal article" date="2011" name="Nature">
        <title>The Medicago genome provides insight into the evolution of rhizobial symbioses.</title>
        <authorList>
            <person name="Young N.D."/>
            <person name="Debelle F."/>
            <person name="Oldroyd G.E."/>
            <person name="Geurts R."/>
            <person name="Cannon S.B."/>
            <person name="Udvardi M.K."/>
            <person name="Benedito V.A."/>
            <person name="Mayer K.F."/>
            <person name="Gouzy J."/>
            <person name="Schoof H."/>
            <person name="Van de Peer Y."/>
            <person name="Proost S."/>
            <person name="Cook D.R."/>
            <person name="Meyers B.C."/>
            <person name="Spannagl M."/>
            <person name="Cheung F."/>
            <person name="De Mita S."/>
            <person name="Krishnakumar V."/>
            <person name="Gundlach H."/>
            <person name="Zhou S."/>
            <person name="Mudge J."/>
            <person name="Bharti A.K."/>
            <person name="Murray J.D."/>
            <person name="Naoumkina M.A."/>
            <person name="Rosen B."/>
            <person name="Silverstein K.A."/>
            <person name="Tang H."/>
            <person name="Rombauts S."/>
            <person name="Zhao P.X."/>
            <person name="Zhou P."/>
            <person name="Barbe V."/>
            <person name="Bardou P."/>
            <person name="Bechner M."/>
            <person name="Bellec A."/>
            <person name="Berger A."/>
            <person name="Berges H."/>
            <person name="Bidwell S."/>
            <person name="Bisseling T."/>
            <person name="Choisne N."/>
            <person name="Couloux A."/>
            <person name="Denny R."/>
            <person name="Deshpande S."/>
            <person name="Dai X."/>
            <person name="Doyle J.J."/>
            <person name="Dudez A.M."/>
            <person name="Farmer A.D."/>
            <person name="Fouteau S."/>
            <person name="Franken C."/>
            <person name="Gibelin C."/>
            <person name="Gish J."/>
            <person name="Goldstein S."/>
            <person name="Gonzalez A.J."/>
            <person name="Green P.J."/>
            <person name="Hallab A."/>
            <person name="Hartog M."/>
            <person name="Hua A."/>
            <person name="Humphray S.J."/>
            <person name="Jeong D.H."/>
            <person name="Jing Y."/>
            <person name="Jocker A."/>
            <person name="Kenton S.M."/>
            <person name="Kim D.J."/>
            <person name="Klee K."/>
            <person name="Lai H."/>
            <person name="Lang C."/>
            <person name="Lin S."/>
            <person name="Macmil S.L."/>
            <person name="Magdelenat G."/>
            <person name="Matthews L."/>
            <person name="McCorrison J."/>
            <person name="Monaghan E.L."/>
            <person name="Mun J.H."/>
            <person name="Najar F.Z."/>
            <person name="Nicholson C."/>
            <person name="Noirot C."/>
            <person name="O'Bleness M."/>
            <person name="Paule C.R."/>
            <person name="Poulain J."/>
            <person name="Prion F."/>
            <person name="Qin B."/>
            <person name="Qu C."/>
            <person name="Retzel E.F."/>
            <person name="Riddle C."/>
            <person name="Sallet E."/>
            <person name="Samain S."/>
            <person name="Samson N."/>
            <person name="Sanders I."/>
            <person name="Saurat O."/>
            <person name="Scarpelli C."/>
            <person name="Schiex T."/>
            <person name="Segurens B."/>
            <person name="Severin A.J."/>
            <person name="Sherrier D.J."/>
            <person name="Shi R."/>
            <person name="Sims S."/>
            <person name="Singer S.R."/>
            <person name="Sinharoy S."/>
            <person name="Sterck L."/>
            <person name="Viollet A."/>
            <person name="Wang B.B."/>
            <person name="Wang K."/>
            <person name="Wang M."/>
            <person name="Wang X."/>
            <person name="Warfsmann J."/>
            <person name="Weissenbach J."/>
            <person name="White D.D."/>
            <person name="White J.D."/>
            <person name="Wiley G.B."/>
            <person name="Wincker P."/>
            <person name="Xing Y."/>
            <person name="Yang L."/>
            <person name="Yao Z."/>
            <person name="Ying F."/>
            <person name="Zhai J."/>
            <person name="Zhou L."/>
            <person name="Zuber A."/>
            <person name="Denarie J."/>
            <person name="Dixon R.A."/>
            <person name="May G.D."/>
            <person name="Schwartz D.C."/>
            <person name="Rogers J."/>
            <person name="Quetier F."/>
            <person name="Town C.D."/>
            <person name="Roe B.A."/>
        </authorList>
    </citation>
    <scope>NUCLEOTIDE SEQUENCE [LARGE SCALE GENOMIC DNA]</scope>
    <source>
        <strain evidence="1">A17</strain>
        <strain evidence="3 4">cv. Jemalong A17</strain>
    </source>
</reference>
<reference evidence="2" key="4">
    <citation type="journal article" date="2018" name="Nat. Plants">
        <title>Whole-genome landscape of Medicago truncatula symbiotic genes.</title>
        <authorList>
            <person name="Pecrix Y."/>
            <person name="Gamas P."/>
            <person name="Carrere S."/>
        </authorList>
    </citation>
    <scope>NUCLEOTIDE SEQUENCE</scope>
    <source>
        <tissue evidence="2">Leaves</tissue>
    </source>
</reference>
<name>G7LFX7_MEDTR</name>
<reference evidence="3" key="3">
    <citation type="submission" date="2015-04" db="UniProtKB">
        <authorList>
            <consortium name="EnsemblPlants"/>
        </authorList>
    </citation>
    <scope>IDENTIFICATION</scope>
    <source>
        <strain evidence="3">cv. Jemalong A17</strain>
    </source>
</reference>
<dbReference type="Proteomes" id="UP000002051">
    <property type="component" value="Chromosome 8"/>
</dbReference>
<dbReference type="EMBL" id="PSQE01000008">
    <property type="protein sequence ID" value="RHN39110.1"/>
    <property type="molecule type" value="Genomic_DNA"/>
</dbReference>
<proteinExistence type="predicted"/>
<protein>
    <submittedName>
        <fullName evidence="1">Transmembrane protein, putative</fullName>
    </submittedName>
</protein>
<evidence type="ECO:0000313" key="3">
    <source>
        <dbReference type="EnsemblPlants" id="AET01473"/>
    </source>
</evidence>
<dbReference type="PaxDb" id="3880-AET01473"/>
<reference evidence="1 4" key="2">
    <citation type="journal article" date="2014" name="BMC Genomics">
        <title>An improved genome release (version Mt4.0) for the model legume Medicago truncatula.</title>
        <authorList>
            <person name="Tang H."/>
            <person name="Krishnakumar V."/>
            <person name="Bidwell S."/>
            <person name="Rosen B."/>
            <person name="Chan A."/>
            <person name="Zhou S."/>
            <person name="Gentzbittel L."/>
            <person name="Childs K.L."/>
            <person name="Yandell M."/>
            <person name="Gundlach H."/>
            <person name="Mayer K.F."/>
            <person name="Schwartz D.C."/>
            <person name="Town C.D."/>
        </authorList>
    </citation>
    <scope>GENOME REANNOTATION</scope>
    <source>
        <strain evidence="3 4">cv. Jemalong A17</strain>
    </source>
</reference>
<dbReference type="Proteomes" id="UP000265566">
    <property type="component" value="Chromosome 8"/>
</dbReference>
<dbReference type="EMBL" id="CM001224">
    <property type="protein sequence ID" value="AET01473.1"/>
    <property type="molecule type" value="Genomic_DNA"/>
</dbReference>
<sequence>MARVKERLNNNTITKNFTDVVVQIILTLILFSKVTNATCSLWPNGLYCFGSPYYTVTFENHLSKDDPTYDMKKNKMTITCYADAGAEHTWPNPTGCFGFCDNGVQRTYRCVVTLKKSSWRKEFIAFGDFCNDCKKEVDGCQWQIRKDHVFLYSPTKKKYVQYEYLPGQHLP</sequence>
<dbReference type="OMA" id="VINAWNI"/>
<dbReference type="Gramene" id="rna45106">
    <property type="protein sequence ID" value="RHN39110.1"/>
    <property type="gene ID" value="gene45106"/>
</dbReference>
<accession>G7LFX7</accession>
<evidence type="ECO:0000313" key="4">
    <source>
        <dbReference type="Proteomes" id="UP000002051"/>
    </source>
</evidence>
<keyword evidence="1" id="KW-0812">Transmembrane</keyword>
<gene>
    <name evidence="1" type="ordered locus">MTR_8g013890</name>
    <name evidence="2" type="ORF">MtrunA17_Chr8g0340341</name>
</gene>
<organism evidence="1 4">
    <name type="scientific">Medicago truncatula</name>
    <name type="common">Barrel medic</name>
    <name type="synonym">Medicago tribuloides</name>
    <dbReference type="NCBI Taxonomy" id="3880"/>
    <lineage>
        <taxon>Eukaryota</taxon>
        <taxon>Viridiplantae</taxon>
        <taxon>Streptophyta</taxon>
        <taxon>Embryophyta</taxon>
        <taxon>Tracheophyta</taxon>
        <taxon>Spermatophyta</taxon>
        <taxon>Magnoliopsida</taxon>
        <taxon>eudicotyledons</taxon>
        <taxon>Gunneridae</taxon>
        <taxon>Pentapetalae</taxon>
        <taxon>rosids</taxon>
        <taxon>fabids</taxon>
        <taxon>Fabales</taxon>
        <taxon>Fabaceae</taxon>
        <taxon>Papilionoideae</taxon>
        <taxon>50 kb inversion clade</taxon>
        <taxon>NPAAA clade</taxon>
        <taxon>Hologalegina</taxon>
        <taxon>IRL clade</taxon>
        <taxon>Trifolieae</taxon>
        <taxon>Medicago</taxon>
    </lineage>
</organism>
<keyword evidence="1" id="KW-0472">Membrane</keyword>
<evidence type="ECO:0000313" key="2">
    <source>
        <dbReference type="EMBL" id="RHN39110.1"/>
    </source>
</evidence>
<dbReference type="EnsemblPlants" id="AET01473">
    <property type="protein sequence ID" value="AET01473"/>
    <property type="gene ID" value="MTR_8g013890"/>
</dbReference>
<evidence type="ECO:0000313" key="1">
    <source>
        <dbReference type="EMBL" id="AET01473.1"/>
    </source>
</evidence>